<comment type="subcellular location">
    <subcellularLocation>
        <location evidence="1 7">Cell membrane</location>
        <topology evidence="1 7">Multi-pass membrane protein</topology>
    </subcellularLocation>
</comment>
<comment type="similarity">
    <text evidence="7">Belongs to the binding-protein-dependent transport system permease family.</text>
</comment>
<feature type="transmembrane region" description="Helical" evidence="7">
    <location>
        <begin position="107"/>
        <end position="127"/>
    </location>
</feature>
<accession>A0A174EI99</accession>
<dbReference type="EMBL" id="QSKW01000029">
    <property type="protein sequence ID" value="RHE93467.1"/>
    <property type="molecule type" value="Genomic_DNA"/>
</dbReference>
<dbReference type="Proteomes" id="UP000095395">
    <property type="component" value="Unassembled WGS sequence"/>
</dbReference>
<protein>
    <submittedName>
        <fullName evidence="10">Carbohydrate ABC transporter permease</fullName>
    </submittedName>
    <submittedName>
        <fullName evidence="9">Inner membrane ABC transporter permease protein ycjP</fullName>
    </submittedName>
</protein>
<reference evidence="10 12" key="2">
    <citation type="submission" date="2018-08" db="EMBL/GenBank/DDBJ databases">
        <title>A genome reference for cultivated species of the human gut microbiota.</title>
        <authorList>
            <person name="Zou Y."/>
            <person name="Xue W."/>
            <person name="Luo G."/>
        </authorList>
    </citation>
    <scope>NUCLEOTIDE SEQUENCE [LARGE SCALE GENOMIC DNA]</scope>
    <source>
        <strain evidence="10 12">AM27-11</strain>
    </source>
</reference>
<dbReference type="Gene3D" id="1.10.3720.10">
    <property type="entry name" value="MetI-like"/>
    <property type="match status" value="1"/>
</dbReference>
<dbReference type="Proteomes" id="UP000286271">
    <property type="component" value="Unassembled WGS sequence"/>
</dbReference>
<evidence type="ECO:0000259" key="8">
    <source>
        <dbReference type="PROSITE" id="PS50928"/>
    </source>
</evidence>
<dbReference type="PANTHER" id="PTHR43744">
    <property type="entry name" value="ABC TRANSPORTER PERMEASE PROTEIN MG189-RELATED-RELATED"/>
    <property type="match status" value="1"/>
</dbReference>
<dbReference type="GO" id="GO:0055085">
    <property type="term" value="P:transmembrane transport"/>
    <property type="evidence" value="ECO:0007669"/>
    <property type="project" value="InterPro"/>
</dbReference>
<sequence length="294" mass="32977">MIYKNKAFRITMNVIMVLLTLCCILPFILLIASSFSSEADLTKYGYSFIPRGFTLAAYKYIWAIKENILRAYGMSFLITGIGTVINLVMTLLFAYPLSRKDLPGRKWISFFLFFTMLFNGGFVPTYLIYSNVFHITDTLAAMIVPYLLMNAFYVIMMRTYIMTNVPMEVIEASMIDGANEFQNLARIVVPMSKPIIGTIGLMSAIAYWNNWTNGIYFIQSRRNLYGIQNYLNSVISNVAFLQTHSVGSGIVTADLPSISIRMALAVIAIIPVLVAYPFFQKSFVAGITVGSVKG</sequence>
<dbReference type="GO" id="GO:0005886">
    <property type="term" value="C:plasma membrane"/>
    <property type="evidence" value="ECO:0007669"/>
    <property type="project" value="UniProtKB-SubCell"/>
</dbReference>
<evidence type="ECO:0000256" key="7">
    <source>
        <dbReference type="RuleBase" id="RU363032"/>
    </source>
</evidence>
<feature type="transmembrane region" description="Helical" evidence="7">
    <location>
        <begin position="74"/>
        <end position="95"/>
    </location>
</feature>
<proteinExistence type="inferred from homology"/>
<dbReference type="AlphaFoldDB" id="A0A174EI99"/>
<feature type="transmembrane region" description="Helical" evidence="7">
    <location>
        <begin position="12"/>
        <end position="32"/>
    </location>
</feature>
<dbReference type="PROSITE" id="PS50928">
    <property type="entry name" value="ABC_TM1"/>
    <property type="match status" value="1"/>
</dbReference>
<organism evidence="9 11">
    <name type="scientific">Roseburia inulinivorans</name>
    <dbReference type="NCBI Taxonomy" id="360807"/>
    <lineage>
        <taxon>Bacteria</taxon>
        <taxon>Bacillati</taxon>
        <taxon>Bacillota</taxon>
        <taxon>Clostridia</taxon>
        <taxon>Lachnospirales</taxon>
        <taxon>Lachnospiraceae</taxon>
        <taxon>Roseburia</taxon>
    </lineage>
</organism>
<evidence type="ECO:0000256" key="3">
    <source>
        <dbReference type="ARBA" id="ARBA00022475"/>
    </source>
</evidence>
<evidence type="ECO:0000256" key="1">
    <source>
        <dbReference type="ARBA" id="ARBA00004651"/>
    </source>
</evidence>
<feature type="transmembrane region" description="Helical" evidence="7">
    <location>
        <begin position="44"/>
        <end position="62"/>
    </location>
</feature>
<dbReference type="Pfam" id="PF00528">
    <property type="entry name" value="BPD_transp_1"/>
    <property type="match status" value="1"/>
</dbReference>
<feature type="transmembrane region" description="Helical" evidence="7">
    <location>
        <begin position="258"/>
        <end position="279"/>
    </location>
</feature>
<evidence type="ECO:0000256" key="2">
    <source>
        <dbReference type="ARBA" id="ARBA00022448"/>
    </source>
</evidence>
<evidence type="ECO:0000313" key="11">
    <source>
        <dbReference type="Proteomes" id="UP000095395"/>
    </source>
</evidence>
<dbReference type="PANTHER" id="PTHR43744:SF9">
    <property type="entry name" value="POLYGALACTURONAN_RHAMNOGALACTURONAN TRANSPORT SYSTEM PERMEASE PROTEIN YTCP"/>
    <property type="match status" value="1"/>
</dbReference>
<gene>
    <name evidence="9" type="primary">ycjP_11</name>
    <name evidence="10" type="ORF">DW707_14660</name>
    <name evidence="9" type="ORF">ERS852392_02936</name>
</gene>
<feature type="transmembrane region" description="Helical" evidence="7">
    <location>
        <begin position="139"/>
        <end position="161"/>
    </location>
</feature>
<keyword evidence="4 7" id="KW-0812">Transmembrane</keyword>
<name>A0A174EI99_9FIRM</name>
<feature type="transmembrane region" description="Helical" evidence="7">
    <location>
        <begin position="230"/>
        <end position="252"/>
    </location>
</feature>
<keyword evidence="3" id="KW-1003">Cell membrane</keyword>
<keyword evidence="6 7" id="KW-0472">Membrane</keyword>
<dbReference type="EMBL" id="CYYR01000024">
    <property type="protein sequence ID" value="CUO36159.1"/>
    <property type="molecule type" value="Genomic_DNA"/>
</dbReference>
<feature type="domain" description="ABC transmembrane type-1" evidence="8">
    <location>
        <begin position="72"/>
        <end position="279"/>
    </location>
</feature>
<dbReference type="CDD" id="cd06261">
    <property type="entry name" value="TM_PBP2"/>
    <property type="match status" value="1"/>
</dbReference>
<evidence type="ECO:0000313" key="10">
    <source>
        <dbReference type="EMBL" id="RHE93467.1"/>
    </source>
</evidence>
<evidence type="ECO:0000256" key="4">
    <source>
        <dbReference type="ARBA" id="ARBA00022692"/>
    </source>
</evidence>
<evidence type="ECO:0000313" key="9">
    <source>
        <dbReference type="EMBL" id="CUO36159.1"/>
    </source>
</evidence>
<keyword evidence="5 7" id="KW-1133">Transmembrane helix</keyword>
<evidence type="ECO:0000256" key="5">
    <source>
        <dbReference type="ARBA" id="ARBA00022989"/>
    </source>
</evidence>
<dbReference type="RefSeq" id="WP_055302874.1">
    <property type="nucleotide sequence ID" value="NZ_CATWND010000017.1"/>
</dbReference>
<reference evidence="9 11" key="1">
    <citation type="submission" date="2015-09" db="EMBL/GenBank/DDBJ databases">
        <authorList>
            <consortium name="Pathogen Informatics"/>
        </authorList>
    </citation>
    <scope>NUCLEOTIDE SEQUENCE [LARGE SCALE GENOMIC DNA]</scope>
    <source>
        <strain evidence="9 11">2789STDY5608835</strain>
    </source>
</reference>
<evidence type="ECO:0000256" key="6">
    <source>
        <dbReference type="ARBA" id="ARBA00023136"/>
    </source>
</evidence>
<keyword evidence="2 7" id="KW-0813">Transport</keyword>
<evidence type="ECO:0000313" key="12">
    <source>
        <dbReference type="Proteomes" id="UP000286271"/>
    </source>
</evidence>
<dbReference type="InterPro" id="IPR000515">
    <property type="entry name" value="MetI-like"/>
</dbReference>
<dbReference type="SUPFAM" id="SSF161098">
    <property type="entry name" value="MetI-like"/>
    <property type="match status" value="1"/>
</dbReference>
<dbReference type="InterPro" id="IPR035906">
    <property type="entry name" value="MetI-like_sf"/>
</dbReference>
<feature type="transmembrane region" description="Helical" evidence="7">
    <location>
        <begin position="195"/>
        <end position="218"/>
    </location>
</feature>